<feature type="domain" description="DUF1214" evidence="2">
    <location>
        <begin position="344"/>
        <end position="454"/>
    </location>
</feature>
<feature type="signal peptide" evidence="1">
    <location>
        <begin position="1"/>
        <end position="27"/>
    </location>
</feature>
<dbReference type="InterPro" id="IPR010679">
    <property type="entry name" value="DUF1254"/>
</dbReference>
<evidence type="ECO:0000256" key="1">
    <source>
        <dbReference type="SAM" id="SignalP"/>
    </source>
</evidence>
<dbReference type="Gene3D" id="2.60.120.600">
    <property type="entry name" value="Domain of unknown function DUF1214, C-terminal domain"/>
    <property type="match status" value="1"/>
</dbReference>
<organism evidence="4 5">
    <name type="scientific">Paraburkholderia acidiphila</name>
    <dbReference type="NCBI Taxonomy" id="2571747"/>
    <lineage>
        <taxon>Bacteria</taxon>
        <taxon>Pseudomonadati</taxon>
        <taxon>Pseudomonadota</taxon>
        <taxon>Betaproteobacteria</taxon>
        <taxon>Burkholderiales</taxon>
        <taxon>Burkholderiaceae</taxon>
        <taxon>Paraburkholderia</taxon>
    </lineage>
</organism>
<evidence type="ECO:0000259" key="3">
    <source>
        <dbReference type="Pfam" id="PF06863"/>
    </source>
</evidence>
<dbReference type="Pfam" id="PF06742">
    <property type="entry name" value="DUF1214"/>
    <property type="match status" value="1"/>
</dbReference>
<proteinExistence type="predicted"/>
<dbReference type="SUPFAM" id="SSF160935">
    <property type="entry name" value="VPA0735-like"/>
    <property type="match status" value="1"/>
</dbReference>
<dbReference type="OrthoDB" id="104565at2"/>
<dbReference type="PANTHER" id="PTHR36509">
    <property type="entry name" value="BLL3101 PROTEIN"/>
    <property type="match status" value="1"/>
</dbReference>
<evidence type="ECO:0000313" key="5">
    <source>
        <dbReference type="Proteomes" id="UP000434209"/>
    </source>
</evidence>
<feature type="domain" description="DUF1254" evidence="3">
    <location>
        <begin position="75"/>
        <end position="205"/>
    </location>
</feature>
<keyword evidence="5" id="KW-1185">Reference proteome</keyword>
<dbReference type="Proteomes" id="UP000434209">
    <property type="component" value="Chromosome 1"/>
</dbReference>
<dbReference type="RefSeq" id="WP_158757087.1">
    <property type="nucleotide sequence ID" value="NZ_CP046909.1"/>
</dbReference>
<dbReference type="EMBL" id="CP046909">
    <property type="protein sequence ID" value="QGZ53927.1"/>
    <property type="molecule type" value="Genomic_DNA"/>
</dbReference>
<feature type="chain" id="PRO_5031475687" evidence="1">
    <location>
        <begin position="28"/>
        <end position="475"/>
    </location>
</feature>
<dbReference type="Gene3D" id="2.60.40.1610">
    <property type="entry name" value="Domain of unknown function DUF1254"/>
    <property type="match status" value="1"/>
</dbReference>
<gene>
    <name evidence="4" type="ORF">FAZ97_02810</name>
</gene>
<evidence type="ECO:0000259" key="2">
    <source>
        <dbReference type="Pfam" id="PF06742"/>
    </source>
</evidence>
<dbReference type="KEGG" id="pacp:FAZ97_02810"/>
<dbReference type="InterPro" id="IPR037050">
    <property type="entry name" value="DUF1254_sf"/>
</dbReference>
<keyword evidence="1" id="KW-0732">Signal</keyword>
<dbReference type="PANTHER" id="PTHR36509:SF2">
    <property type="entry name" value="BLL3101 PROTEIN"/>
    <property type="match status" value="1"/>
</dbReference>
<dbReference type="InterPro" id="IPR037049">
    <property type="entry name" value="DUF1214_C_sf"/>
</dbReference>
<name>A0A7Z2G2Q5_9BURK</name>
<accession>A0A7Z2G2Q5</accession>
<reference evidence="4 5" key="1">
    <citation type="submission" date="2019-12" db="EMBL/GenBank/DDBJ databases">
        <title>Paraburkholderia acidiphila 7Q-K02 sp. nov and Paraburkholderia acidisoli DHF22 sp. nov., two strains isolated from forest soil.</title>
        <authorList>
            <person name="Gao Z."/>
            <person name="Qiu L."/>
        </authorList>
    </citation>
    <scope>NUCLEOTIDE SEQUENCE [LARGE SCALE GENOMIC DNA]</scope>
    <source>
        <strain evidence="4 5">7Q-K02</strain>
    </source>
</reference>
<evidence type="ECO:0000313" key="4">
    <source>
        <dbReference type="EMBL" id="QGZ53927.1"/>
    </source>
</evidence>
<dbReference type="AlphaFoldDB" id="A0A7Z2G2Q5"/>
<dbReference type="InterPro" id="IPR010621">
    <property type="entry name" value="DUF1214"/>
</dbReference>
<protein>
    <submittedName>
        <fullName evidence="4">DUF1254 domain-containing protein</fullName>
    </submittedName>
</protein>
<dbReference type="Pfam" id="PF06863">
    <property type="entry name" value="DUF1254"/>
    <property type="match status" value="1"/>
</dbReference>
<sequence>MEKRLASIASLFLASLCLAGFSLRAAAVPLAVSPNEARAIARDAYIYGFPVIDNYRVQYSWFIDTQSPEYKGPWNTIHGSAQVYTPDDKAMQTPNSDTPYSQLGADLRTEPIVISVPEVEKNRYYALQFIDMYTFNFAYAGTRTTGNQAANFLLAGPNWHGATPPGIKKVFRSETDFAFVFFRTQLFNPQDIDNVRKIQAGYKVQTLSAFLGHPARAAAPAIDFARPLSVQDEHGSLEAFNLLNYVLQFCPPNAGEKQLMERFARINVGAGKKIDFAALSPEMKQAYQDGIADAWEAYKKAQEAFVTGKLSSGQVFGTREFLRNNYVYRMLGDVDGIYGNSANEAIYLPYNKDQADAELNGSNHYVLHFGKGKLPPAHAFWSLTMYALPSQLLVANPLQRYLINSPMLPDLKKDTDGGITLYVQHDSPGKDKESNWLPAPEGAFAMVLRTYWPDKAMVDGQWRAPQLRKTNQATW</sequence>